<evidence type="ECO:0000256" key="2">
    <source>
        <dbReference type="SAM" id="Phobius"/>
    </source>
</evidence>
<keyword evidence="5" id="KW-1185">Reference proteome</keyword>
<dbReference type="Pfam" id="PF25162">
    <property type="entry name" value="DUF7827"/>
    <property type="match status" value="1"/>
</dbReference>
<dbReference type="AlphaFoldDB" id="A0ABD5VGI7"/>
<name>A0ABD5VGI7_9EURY</name>
<dbReference type="RefSeq" id="WP_336351447.1">
    <property type="nucleotide sequence ID" value="NZ_JAZAQL010000003.1"/>
</dbReference>
<dbReference type="Proteomes" id="UP001596395">
    <property type="component" value="Unassembled WGS sequence"/>
</dbReference>
<comment type="caution">
    <text evidence="4">The sequence shown here is derived from an EMBL/GenBank/DDBJ whole genome shotgun (WGS) entry which is preliminary data.</text>
</comment>
<evidence type="ECO:0000313" key="5">
    <source>
        <dbReference type="Proteomes" id="UP001596395"/>
    </source>
</evidence>
<protein>
    <submittedName>
        <fullName evidence="4">BGTF surface domain-containing protein</fullName>
    </submittedName>
</protein>
<keyword evidence="2" id="KW-1133">Transmembrane helix</keyword>
<organism evidence="4 5">
    <name type="scientific">Halorubellus litoreus</name>
    <dbReference type="NCBI Taxonomy" id="755308"/>
    <lineage>
        <taxon>Archaea</taxon>
        <taxon>Methanobacteriati</taxon>
        <taxon>Methanobacteriota</taxon>
        <taxon>Stenosarchaea group</taxon>
        <taxon>Halobacteria</taxon>
        <taxon>Halobacteriales</taxon>
        <taxon>Halorubellaceae</taxon>
        <taxon>Halorubellus</taxon>
    </lineage>
</organism>
<dbReference type="NCBIfam" id="NF045517">
    <property type="entry name" value="halo_surf_dom"/>
    <property type="match status" value="1"/>
</dbReference>
<feature type="domain" description="DUF7827" evidence="3">
    <location>
        <begin position="154"/>
        <end position="253"/>
    </location>
</feature>
<gene>
    <name evidence="4" type="ORF">ACFQGB_16665</name>
</gene>
<reference evidence="4 5" key="1">
    <citation type="journal article" date="2019" name="Int. J. Syst. Evol. Microbiol.">
        <title>The Global Catalogue of Microorganisms (GCM) 10K type strain sequencing project: providing services to taxonomists for standard genome sequencing and annotation.</title>
        <authorList>
            <consortium name="The Broad Institute Genomics Platform"/>
            <consortium name="The Broad Institute Genome Sequencing Center for Infectious Disease"/>
            <person name="Wu L."/>
            <person name="Ma J."/>
        </authorList>
    </citation>
    <scope>NUCLEOTIDE SEQUENCE [LARGE SCALE GENOMIC DNA]</scope>
    <source>
        <strain evidence="4 5">GX26</strain>
    </source>
</reference>
<evidence type="ECO:0000313" key="4">
    <source>
        <dbReference type="EMBL" id="MFC6954499.1"/>
    </source>
</evidence>
<keyword evidence="2" id="KW-0812">Transmembrane</keyword>
<keyword evidence="2" id="KW-0472">Membrane</keyword>
<accession>A0ABD5VGI7</accession>
<feature type="region of interest" description="Disordered" evidence="1">
    <location>
        <begin position="221"/>
        <end position="248"/>
    </location>
</feature>
<dbReference type="InterPro" id="IPR057149">
    <property type="entry name" value="DUF7827"/>
</dbReference>
<feature type="transmembrane region" description="Helical" evidence="2">
    <location>
        <begin position="313"/>
        <end position="336"/>
    </location>
</feature>
<sequence length="340" mass="34156">MSRHPARETIAFAVALAAIAALGGVAAANVAAGAPASDGIGSTADVGDDAPPNATIEYDGDRLVVEQTGSAAISGTTTLENGSQVTLRIKSTDSENPFLRQAVARVGEDGSFDAEVDFAEIDRGTEFEVSVRYNGTELASAPGVVGACAPSCGPGDAEFEQNVYQKPAGERVEIVVRLTDRDSATLVFGSEATNVRIPVTFTDGNDDGVVTLVLETTVDSESDAGVSASADGDSVTVHQDLDRPESLDPGEYPMALYLDGASAGTEADVGTVILREASDAPPTTRGGDAGTTAVGTIYGSATTSTPPGDGSGVSVTTVGALAVGGVLAILGIVALVGDFD</sequence>
<proteinExistence type="predicted"/>
<dbReference type="EMBL" id="JBHSXN010000003">
    <property type="protein sequence ID" value="MFC6954499.1"/>
    <property type="molecule type" value="Genomic_DNA"/>
</dbReference>
<evidence type="ECO:0000256" key="1">
    <source>
        <dbReference type="SAM" id="MobiDB-lite"/>
    </source>
</evidence>
<evidence type="ECO:0000259" key="3">
    <source>
        <dbReference type="Pfam" id="PF25162"/>
    </source>
</evidence>